<evidence type="ECO:0000256" key="1">
    <source>
        <dbReference type="SAM" id="MobiDB-lite"/>
    </source>
</evidence>
<reference evidence="2" key="1">
    <citation type="submission" date="2024-03" db="EMBL/GenBank/DDBJ databases">
        <title>WGS assembly of Saponaria officinalis var. Norfolk2.</title>
        <authorList>
            <person name="Jenkins J."/>
            <person name="Shu S."/>
            <person name="Grimwood J."/>
            <person name="Barry K."/>
            <person name="Goodstein D."/>
            <person name="Schmutz J."/>
            <person name="Leebens-Mack J."/>
            <person name="Osbourn A."/>
        </authorList>
    </citation>
    <scope>NUCLEOTIDE SEQUENCE [LARGE SCALE GENOMIC DNA]</scope>
    <source>
        <strain evidence="2">JIC</strain>
    </source>
</reference>
<accession>A0AAW1I5P6</accession>
<gene>
    <name evidence="2" type="ORF">RND81_10G234400</name>
</gene>
<proteinExistence type="predicted"/>
<comment type="caution">
    <text evidence="2">The sequence shown here is derived from an EMBL/GenBank/DDBJ whole genome shotgun (WGS) entry which is preliminary data.</text>
</comment>
<protein>
    <submittedName>
        <fullName evidence="2">Uncharacterized protein</fullName>
    </submittedName>
</protein>
<dbReference type="PANTHER" id="PTHR33699">
    <property type="entry name" value="EXPRESSED PROTEIN"/>
    <property type="match status" value="1"/>
</dbReference>
<dbReference type="Proteomes" id="UP001443914">
    <property type="component" value="Unassembled WGS sequence"/>
</dbReference>
<dbReference type="AlphaFoldDB" id="A0AAW1I5P6"/>
<evidence type="ECO:0000313" key="2">
    <source>
        <dbReference type="EMBL" id="KAK9684811.1"/>
    </source>
</evidence>
<feature type="region of interest" description="Disordered" evidence="1">
    <location>
        <begin position="85"/>
        <end position="104"/>
    </location>
</feature>
<keyword evidence="3" id="KW-1185">Reference proteome</keyword>
<dbReference type="PANTHER" id="PTHR33699:SF2">
    <property type="entry name" value="PATHOGENIC TYPE III EFFECTOR AVIRULENCE FACTOR AVR AVRRPT-CLEAVAGE: CLEAVAGE SITE PROTEIN-RELATED"/>
    <property type="match status" value="1"/>
</dbReference>
<evidence type="ECO:0000313" key="3">
    <source>
        <dbReference type="Proteomes" id="UP001443914"/>
    </source>
</evidence>
<dbReference type="EMBL" id="JBDFQZ010000010">
    <property type="protein sequence ID" value="KAK9684811.1"/>
    <property type="molecule type" value="Genomic_DNA"/>
</dbReference>
<organism evidence="2 3">
    <name type="scientific">Saponaria officinalis</name>
    <name type="common">Common soapwort</name>
    <name type="synonym">Lychnis saponaria</name>
    <dbReference type="NCBI Taxonomy" id="3572"/>
    <lineage>
        <taxon>Eukaryota</taxon>
        <taxon>Viridiplantae</taxon>
        <taxon>Streptophyta</taxon>
        <taxon>Embryophyta</taxon>
        <taxon>Tracheophyta</taxon>
        <taxon>Spermatophyta</taxon>
        <taxon>Magnoliopsida</taxon>
        <taxon>eudicotyledons</taxon>
        <taxon>Gunneridae</taxon>
        <taxon>Pentapetalae</taxon>
        <taxon>Caryophyllales</taxon>
        <taxon>Caryophyllaceae</taxon>
        <taxon>Caryophylleae</taxon>
        <taxon>Saponaria</taxon>
    </lineage>
</organism>
<sequence>MDEYRWNNYHVPAFGSWDYGNENLPYTQCFESARQVSGVGSLVRYGSYNSDDVQDTDLYVAGDLYQNDVVTPAVILVPRPRLRKGGSQNVKGGSKKEQKQKWGDGGYSYDIKEQHLSQVISPTKPPQVSKSKPIDQDLYQVPPEFYHLKPRKKRGFGLFSSCLQPTCV</sequence>
<name>A0AAW1I5P6_SAPOF</name>